<dbReference type="EMBL" id="LYBM01000061">
    <property type="protein sequence ID" value="ODA29875.1"/>
    <property type="molecule type" value="Genomic_DNA"/>
</dbReference>
<evidence type="ECO:0000313" key="2">
    <source>
        <dbReference type="Proteomes" id="UP000094936"/>
    </source>
</evidence>
<sequence length="196" mass="22117">MRIEQLLGKFGCKGINYSPDKQGKALFSVEEQLAMVGIRWSDAPTGWLLLFHELLNDKHAYRQLSELTLQEASKEMTVWRGNYPPQAILALVSTAILIASNLNGRICPECRGSGKTINRHRVTRSCIACKEGRVPWTNETKFAAFSQTLPVPYSRFNRYKPILEKLVDWLTTGRVAALLAIQGQIEKEKQEAQKVA</sequence>
<organism evidence="1 2">
    <name type="scientific">Veronia pacifica</name>
    <dbReference type="NCBI Taxonomy" id="1080227"/>
    <lineage>
        <taxon>Bacteria</taxon>
        <taxon>Pseudomonadati</taxon>
        <taxon>Pseudomonadota</taxon>
        <taxon>Gammaproteobacteria</taxon>
        <taxon>Vibrionales</taxon>
        <taxon>Vibrionaceae</taxon>
        <taxon>Veronia</taxon>
    </lineage>
</organism>
<name>A0A1C3E9F2_9GAMM</name>
<gene>
    <name evidence="1" type="ORF">A8L45_21485</name>
</gene>
<dbReference type="STRING" id="1080227.A8L45_21485"/>
<comment type="caution">
    <text evidence="1">The sequence shown here is derived from an EMBL/GenBank/DDBJ whole genome shotgun (WGS) entry which is preliminary data.</text>
</comment>
<proteinExistence type="predicted"/>
<evidence type="ECO:0000313" key="1">
    <source>
        <dbReference type="EMBL" id="ODA29875.1"/>
    </source>
</evidence>
<dbReference type="OrthoDB" id="5862020at2"/>
<dbReference type="AlphaFoldDB" id="A0A1C3E9F2"/>
<protein>
    <submittedName>
        <fullName evidence="1">Uncharacterized protein</fullName>
    </submittedName>
</protein>
<keyword evidence="2" id="KW-1185">Reference proteome</keyword>
<dbReference type="Proteomes" id="UP000094936">
    <property type="component" value="Unassembled WGS sequence"/>
</dbReference>
<accession>A0A1C3E9F2</accession>
<reference evidence="1 2" key="1">
    <citation type="submission" date="2016-05" db="EMBL/GenBank/DDBJ databases">
        <title>Genomic Taxonomy of the Vibrionaceae.</title>
        <authorList>
            <person name="Gomez-Gil B."/>
            <person name="Enciso-Ibarra J."/>
        </authorList>
    </citation>
    <scope>NUCLEOTIDE SEQUENCE [LARGE SCALE GENOMIC DNA]</scope>
    <source>
        <strain evidence="1 2">CAIM 1920</strain>
    </source>
</reference>
<dbReference type="RefSeq" id="WP_068905407.1">
    <property type="nucleotide sequence ID" value="NZ_JBHUIF010000013.1"/>
</dbReference>